<sequence>MWWETWLSNLSATAEKVEPKHPIITRCKPIIKGIKFFTTSASLGSNVFIIYSFSQANPQKQVTQTPAKQFSPKENINLPRHRNAVNTVIVTQFFHVPLEDKTNSPLGWHAACIH</sequence>
<dbReference type="Proteomes" id="UP001476798">
    <property type="component" value="Unassembled WGS sequence"/>
</dbReference>
<evidence type="ECO:0000313" key="2">
    <source>
        <dbReference type="Proteomes" id="UP001476798"/>
    </source>
</evidence>
<reference evidence="1 2" key="1">
    <citation type="submission" date="2021-06" db="EMBL/GenBank/DDBJ databases">
        <authorList>
            <person name="Palmer J.M."/>
        </authorList>
    </citation>
    <scope>NUCLEOTIDE SEQUENCE [LARGE SCALE GENOMIC DNA]</scope>
    <source>
        <strain evidence="1 2">GA_2019</strain>
        <tissue evidence="1">Muscle</tissue>
    </source>
</reference>
<proteinExistence type="predicted"/>
<accession>A0ABV0NUP8</accession>
<comment type="caution">
    <text evidence="1">The sequence shown here is derived from an EMBL/GenBank/DDBJ whole genome shotgun (WGS) entry which is preliminary data.</text>
</comment>
<organism evidence="1 2">
    <name type="scientific">Goodea atripinnis</name>
    <dbReference type="NCBI Taxonomy" id="208336"/>
    <lineage>
        <taxon>Eukaryota</taxon>
        <taxon>Metazoa</taxon>
        <taxon>Chordata</taxon>
        <taxon>Craniata</taxon>
        <taxon>Vertebrata</taxon>
        <taxon>Euteleostomi</taxon>
        <taxon>Actinopterygii</taxon>
        <taxon>Neopterygii</taxon>
        <taxon>Teleostei</taxon>
        <taxon>Neoteleostei</taxon>
        <taxon>Acanthomorphata</taxon>
        <taxon>Ovalentaria</taxon>
        <taxon>Atherinomorphae</taxon>
        <taxon>Cyprinodontiformes</taxon>
        <taxon>Goodeidae</taxon>
        <taxon>Goodea</taxon>
    </lineage>
</organism>
<name>A0ABV0NUP8_9TELE</name>
<protein>
    <submittedName>
        <fullName evidence="1">Uncharacterized protein</fullName>
    </submittedName>
</protein>
<evidence type="ECO:0000313" key="1">
    <source>
        <dbReference type="EMBL" id="MEQ2174554.1"/>
    </source>
</evidence>
<keyword evidence="2" id="KW-1185">Reference proteome</keyword>
<gene>
    <name evidence="1" type="ORF">GOODEAATRI_009053</name>
</gene>
<dbReference type="EMBL" id="JAHRIO010050470">
    <property type="protein sequence ID" value="MEQ2174554.1"/>
    <property type="molecule type" value="Genomic_DNA"/>
</dbReference>